<proteinExistence type="predicted"/>
<reference evidence="1 2" key="1">
    <citation type="submission" date="2018-03" db="EMBL/GenBank/DDBJ databases">
        <title>Genome sequence of Clostridium luticellarii DSM 29923.</title>
        <authorList>
            <person name="Poehlein A."/>
            <person name="Daniel R."/>
        </authorList>
    </citation>
    <scope>NUCLEOTIDE SEQUENCE [LARGE SCALE GENOMIC DNA]</scope>
    <source>
        <strain evidence="1 2">DSM 29923</strain>
    </source>
</reference>
<protein>
    <submittedName>
        <fullName evidence="1">Uncharacterized protein</fullName>
    </submittedName>
</protein>
<dbReference type="Proteomes" id="UP000237798">
    <property type="component" value="Unassembled WGS sequence"/>
</dbReference>
<gene>
    <name evidence="1" type="ORF">CLLU_21810</name>
</gene>
<sequence length="80" mass="9499">MLWDYFQDHRRDGVIEMRIEAASTINEKDFFLNYLRCLDLFPIREKDIAVGIPEIHRKIIILMRDGAEKGIRVHGHDSIF</sequence>
<keyword evidence="2" id="KW-1185">Reference proteome</keyword>
<evidence type="ECO:0000313" key="1">
    <source>
        <dbReference type="EMBL" id="PRR84839.1"/>
    </source>
</evidence>
<organism evidence="1 2">
    <name type="scientific">Clostridium luticellarii</name>
    <dbReference type="NCBI Taxonomy" id="1691940"/>
    <lineage>
        <taxon>Bacteria</taxon>
        <taxon>Bacillati</taxon>
        <taxon>Bacillota</taxon>
        <taxon>Clostridia</taxon>
        <taxon>Eubacteriales</taxon>
        <taxon>Clostridiaceae</taxon>
        <taxon>Clostridium</taxon>
    </lineage>
</organism>
<accession>A0A2T0BLU9</accession>
<evidence type="ECO:0000313" key="2">
    <source>
        <dbReference type="Proteomes" id="UP000237798"/>
    </source>
</evidence>
<dbReference type="AlphaFoldDB" id="A0A2T0BLU9"/>
<name>A0A2T0BLU9_9CLOT</name>
<comment type="caution">
    <text evidence="1">The sequence shown here is derived from an EMBL/GenBank/DDBJ whole genome shotgun (WGS) entry which is preliminary data.</text>
</comment>
<dbReference type="EMBL" id="PVXP01000031">
    <property type="protein sequence ID" value="PRR84839.1"/>
    <property type="molecule type" value="Genomic_DNA"/>
</dbReference>